<proteinExistence type="predicted"/>
<gene>
    <name evidence="2" type="ORF">SanaruYs_14250</name>
</gene>
<sequence>MILGMGKRKKKTVPQKAKAKDSEAESPEKVKPVIREDDEELPAFGILPNRDLKKNLGCG</sequence>
<comment type="caution">
    <text evidence="2">The sequence shown here is derived from an EMBL/GenBank/DDBJ whole genome shotgun (WGS) entry which is preliminary data.</text>
</comment>
<evidence type="ECO:0000256" key="1">
    <source>
        <dbReference type="SAM" id="MobiDB-lite"/>
    </source>
</evidence>
<keyword evidence="3" id="KW-1185">Reference proteome</keyword>
<name>A0A401U8K4_9BACT</name>
<dbReference type="Proteomes" id="UP000288227">
    <property type="component" value="Unassembled WGS sequence"/>
</dbReference>
<accession>A0A401U8K4</accession>
<dbReference type="EMBL" id="BHXQ01000002">
    <property type="protein sequence ID" value="GCC51205.1"/>
    <property type="molecule type" value="Genomic_DNA"/>
</dbReference>
<feature type="compositionally biased region" description="Basic residues" evidence="1">
    <location>
        <begin position="1"/>
        <end position="13"/>
    </location>
</feature>
<evidence type="ECO:0000313" key="3">
    <source>
        <dbReference type="Proteomes" id="UP000288227"/>
    </source>
</evidence>
<reference evidence="2 3" key="1">
    <citation type="submission" date="2018-11" db="EMBL/GenBank/DDBJ databases">
        <title>Chryseotalea sanarue gen. nov., sp., nov., a member of the family Cytophagaceae, isolated from a brackish lake in Hamamatsu Japan.</title>
        <authorList>
            <person name="Maejima Y."/>
            <person name="Iino T."/>
            <person name="Muraguchi Y."/>
            <person name="Fukuda K."/>
            <person name="Ohkuma M."/>
            <person name="Moriuchi R."/>
            <person name="Dohra H."/>
            <person name="Kimbara K."/>
            <person name="Shintani M."/>
        </authorList>
    </citation>
    <scope>NUCLEOTIDE SEQUENCE [LARGE SCALE GENOMIC DNA]</scope>
    <source>
        <strain evidence="2 3">Ys</strain>
    </source>
</reference>
<organism evidence="2 3">
    <name type="scientific">Chryseotalea sanaruensis</name>
    <dbReference type="NCBI Taxonomy" id="2482724"/>
    <lineage>
        <taxon>Bacteria</taxon>
        <taxon>Pseudomonadati</taxon>
        <taxon>Bacteroidota</taxon>
        <taxon>Cytophagia</taxon>
        <taxon>Cytophagales</taxon>
        <taxon>Chryseotaleaceae</taxon>
        <taxon>Chryseotalea</taxon>
    </lineage>
</organism>
<protein>
    <submittedName>
        <fullName evidence="2">Uncharacterized protein</fullName>
    </submittedName>
</protein>
<evidence type="ECO:0000313" key="2">
    <source>
        <dbReference type="EMBL" id="GCC51205.1"/>
    </source>
</evidence>
<dbReference type="AlphaFoldDB" id="A0A401U8K4"/>
<feature type="compositionally biased region" description="Basic and acidic residues" evidence="1">
    <location>
        <begin position="18"/>
        <end position="35"/>
    </location>
</feature>
<feature type="region of interest" description="Disordered" evidence="1">
    <location>
        <begin position="1"/>
        <end position="37"/>
    </location>
</feature>